<dbReference type="SMART" id="SM00563">
    <property type="entry name" value="PlsC"/>
    <property type="match status" value="1"/>
</dbReference>
<dbReference type="SUPFAM" id="SSF69593">
    <property type="entry name" value="Glycerol-3-phosphate (1)-acyltransferase"/>
    <property type="match status" value="1"/>
</dbReference>
<comment type="caution">
    <text evidence="5">The sequence shown here is derived from an EMBL/GenBank/DDBJ whole genome shotgun (WGS) entry which is preliminary data.</text>
</comment>
<evidence type="ECO:0000256" key="2">
    <source>
        <dbReference type="ARBA" id="ARBA00023315"/>
    </source>
</evidence>
<sequence>MLSDFARRVLPLLGHLEVTGDAPEGPAPGSIVAANHSSLIDPGVVLAALARRGVPDPVVLAAAGLWRIPVLGGRLRAEGHIPVRRGEQRAAEALVTAAEALADGRVVVIYPEGRLPRRRDSGDRDPEPFRTGLARLALATGAPVVPVGQTGARRITSGSRGKQLAGLVTAPLRRPDLHVHFGAPIRLTGTPAEATAQAYAAVARARRTAAGPGERSADELLRQEPLLHEPSLSADLTERVPAPR</sequence>
<keyword evidence="6" id="KW-1185">Reference proteome</keyword>
<evidence type="ECO:0000256" key="3">
    <source>
        <dbReference type="SAM" id="MobiDB-lite"/>
    </source>
</evidence>
<proteinExistence type="predicted"/>
<gene>
    <name evidence="5" type="ORF">ACEZDJ_06745</name>
</gene>
<reference evidence="5 6" key="1">
    <citation type="submission" date="2024-09" db="EMBL/GenBank/DDBJ databases">
        <authorList>
            <person name="Lee S.D."/>
        </authorList>
    </citation>
    <scope>NUCLEOTIDE SEQUENCE [LARGE SCALE GENOMIC DNA]</scope>
    <source>
        <strain evidence="5 6">N1-5</strain>
    </source>
</reference>
<organism evidence="5 6">
    <name type="scientific">Streptacidiphilus cavernicola</name>
    <dbReference type="NCBI Taxonomy" id="3342716"/>
    <lineage>
        <taxon>Bacteria</taxon>
        <taxon>Bacillati</taxon>
        <taxon>Actinomycetota</taxon>
        <taxon>Actinomycetes</taxon>
        <taxon>Kitasatosporales</taxon>
        <taxon>Streptomycetaceae</taxon>
        <taxon>Streptacidiphilus</taxon>
    </lineage>
</organism>
<dbReference type="EMBL" id="JBHEZZ010000003">
    <property type="protein sequence ID" value="MFC1400979.1"/>
    <property type="molecule type" value="Genomic_DNA"/>
</dbReference>
<evidence type="ECO:0000256" key="1">
    <source>
        <dbReference type="ARBA" id="ARBA00022679"/>
    </source>
</evidence>
<dbReference type="PANTHER" id="PTHR10434:SF11">
    <property type="entry name" value="1-ACYL-SN-GLYCEROL-3-PHOSPHATE ACYLTRANSFERASE"/>
    <property type="match status" value="1"/>
</dbReference>
<feature type="domain" description="Phospholipid/glycerol acyltransferase" evidence="4">
    <location>
        <begin position="30"/>
        <end position="152"/>
    </location>
</feature>
<evidence type="ECO:0000313" key="5">
    <source>
        <dbReference type="EMBL" id="MFC1400979.1"/>
    </source>
</evidence>
<keyword evidence="2 5" id="KW-0012">Acyltransferase</keyword>
<dbReference type="GO" id="GO:0016746">
    <property type="term" value="F:acyltransferase activity"/>
    <property type="evidence" value="ECO:0007669"/>
    <property type="project" value="UniProtKB-KW"/>
</dbReference>
<evidence type="ECO:0000313" key="6">
    <source>
        <dbReference type="Proteomes" id="UP001592528"/>
    </source>
</evidence>
<evidence type="ECO:0000259" key="4">
    <source>
        <dbReference type="SMART" id="SM00563"/>
    </source>
</evidence>
<dbReference type="Proteomes" id="UP001592528">
    <property type="component" value="Unassembled WGS sequence"/>
</dbReference>
<feature type="compositionally biased region" description="Basic and acidic residues" evidence="3">
    <location>
        <begin position="215"/>
        <end position="227"/>
    </location>
</feature>
<keyword evidence="1" id="KW-0808">Transferase</keyword>
<accession>A0ABV6UHP4</accession>
<dbReference type="PANTHER" id="PTHR10434">
    <property type="entry name" value="1-ACYL-SN-GLYCEROL-3-PHOSPHATE ACYLTRANSFERASE"/>
    <property type="match status" value="1"/>
</dbReference>
<dbReference type="InterPro" id="IPR002123">
    <property type="entry name" value="Plipid/glycerol_acylTrfase"/>
</dbReference>
<dbReference type="Pfam" id="PF01553">
    <property type="entry name" value="Acyltransferase"/>
    <property type="match status" value="1"/>
</dbReference>
<dbReference type="CDD" id="cd07989">
    <property type="entry name" value="LPLAT_AGPAT-like"/>
    <property type="match status" value="1"/>
</dbReference>
<feature type="region of interest" description="Disordered" evidence="3">
    <location>
        <begin position="207"/>
        <end position="244"/>
    </location>
</feature>
<protein>
    <submittedName>
        <fullName evidence="5">Lysophospholipid acyltransferase family protein</fullName>
    </submittedName>
</protein>
<dbReference type="RefSeq" id="WP_063757460.1">
    <property type="nucleotide sequence ID" value="NZ_JBHEZZ010000003.1"/>
</dbReference>
<name>A0ABV6UHP4_9ACTN</name>